<dbReference type="EMBL" id="BGPR01058637">
    <property type="protein sequence ID" value="GBO34781.1"/>
    <property type="molecule type" value="Genomic_DNA"/>
</dbReference>
<keyword evidence="2" id="KW-1185">Reference proteome</keyword>
<dbReference type="Proteomes" id="UP000499080">
    <property type="component" value="Unassembled WGS sequence"/>
</dbReference>
<name>A0A4Y2WCU9_ARAVE</name>
<evidence type="ECO:0000313" key="1">
    <source>
        <dbReference type="EMBL" id="GBO34781.1"/>
    </source>
</evidence>
<dbReference type="AlphaFoldDB" id="A0A4Y2WCU9"/>
<sequence>MSHSNHQNLWTVSMFQRINLPQLPRHLKTPMEIRSILIIPFPMRREKWASASTGVRKSRLHLCLSGADSNFVKEAVDMGLDHQQMKLSPEQTVGKIR</sequence>
<accession>A0A4Y2WCU9</accession>
<proteinExistence type="predicted"/>
<gene>
    <name evidence="1" type="ORF">AVEN_2731_1</name>
</gene>
<organism evidence="1 2">
    <name type="scientific">Araneus ventricosus</name>
    <name type="common">Orbweaver spider</name>
    <name type="synonym">Epeira ventricosa</name>
    <dbReference type="NCBI Taxonomy" id="182803"/>
    <lineage>
        <taxon>Eukaryota</taxon>
        <taxon>Metazoa</taxon>
        <taxon>Ecdysozoa</taxon>
        <taxon>Arthropoda</taxon>
        <taxon>Chelicerata</taxon>
        <taxon>Arachnida</taxon>
        <taxon>Araneae</taxon>
        <taxon>Araneomorphae</taxon>
        <taxon>Entelegynae</taxon>
        <taxon>Araneoidea</taxon>
        <taxon>Araneidae</taxon>
        <taxon>Araneus</taxon>
    </lineage>
</organism>
<protein>
    <submittedName>
        <fullName evidence="1">Uncharacterized protein</fullName>
    </submittedName>
</protein>
<reference evidence="1 2" key="1">
    <citation type="journal article" date="2019" name="Sci. Rep.">
        <title>Orb-weaving spider Araneus ventricosus genome elucidates the spidroin gene catalogue.</title>
        <authorList>
            <person name="Kono N."/>
            <person name="Nakamura H."/>
            <person name="Ohtoshi R."/>
            <person name="Moran D.A.P."/>
            <person name="Shinohara A."/>
            <person name="Yoshida Y."/>
            <person name="Fujiwara M."/>
            <person name="Mori M."/>
            <person name="Tomita M."/>
            <person name="Arakawa K."/>
        </authorList>
    </citation>
    <scope>NUCLEOTIDE SEQUENCE [LARGE SCALE GENOMIC DNA]</scope>
</reference>
<comment type="caution">
    <text evidence="1">The sequence shown here is derived from an EMBL/GenBank/DDBJ whole genome shotgun (WGS) entry which is preliminary data.</text>
</comment>
<evidence type="ECO:0000313" key="2">
    <source>
        <dbReference type="Proteomes" id="UP000499080"/>
    </source>
</evidence>